<feature type="modified residue" description="O-(pantetheine 4'-phosphoryl)serine" evidence="5">
    <location>
        <position position="248"/>
    </location>
</feature>
<evidence type="ECO:0000256" key="1">
    <source>
        <dbReference type="ARBA" id="ARBA00004924"/>
    </source>
</evidence>
<sequence>MAIPKIPSYPMPADIPESRVAWRFDAARAALLVHDMQDYFLDFYDRDAAPIPDAIANVRRLIDFARANGMPVYYTAQLPQQSAAERGLLTDMWGPGLTAQPGRAPICSALAPASGDVVLDKWRYSAFQRSDFESMLRGAQRDQLVICGIYAHIGCLMTACEAFMKDVQPFFVADALADFSEHEHRMALDYVARRCGKVVLARELADDRRAVAEPESIAAVAAQVAHMLRIAAADLPPHDNLLDHGLDSVRIMTLVETWRQAGRDVSFVQLAEAPTLAAWAQLLQRADRVAA</sequence>
<dbReference type="SUPFAM" id="SSF47336">
    <property type="entry name" value="ACP-like"/>
    <property type="match status" value="1"/>
</dbReference>
<dbReference type="EMBL" id="CP013389">
    <property type="protein sequence ID" value="AOJ08505.1"/>
    <property type="molecule type" value="Genomic_DNA"/>
</dbReference>
<organism evidence="7 8">
    <name type="scientific">Burkholderia mayonis</name>
    <dbReference type="NCBI Taxonomy" id="1385591"/>
    <lineage>
        <taxon>Bacteria</taxon>
        <taxon>Pseudomonadati</taxon>
        <taxon>Pseudomonadota</taxon>
        <taxon>Betaproteobacteria</taxon>
        <taxon>Burkholderiales</taxon>
        <taxon>Burkholderiaceae</taxon>
        <taxon>Burkholderia</taxon>
        <taxon>pseudomallei group</taxon>
    </lineage>
</organism>
<dbReference type="PIRSF" id="PIRSF001111">
    <property type="entry name" value="Isochorismatase"/>
    <property type="match status" value="1"/>
</dbReference>
<dbReference type="SUPFAM" id="SSF52499">
    <property type="entry name" value="Isochorismatase-like hydrolases"/>
    <property type="match status" value="1"/>
</dbReference>
<proteinExistence type="predicted"/>
<dbReference type="Pfam" id="PF00550">
    <property type="entry name" value="PP-binding"/>
    <property type="match status" value="1"/>
</dbReference>
<reference evidence="7 8" key="1">
    <citation type="submission" date="2015-12" db="EMBL/GenBank/DDBJ databases">
        <title>Diversity of Burkholderia near neighbor genomes.</title>
        <authorList>
            <person name="Sahl J."/>
            <person name="Wagner D."/>
            <person name="Keim P."/>
        </authorList>
    </citation>
    <scope>NUCLEOTIDE SEQUENCE [LARGE SCALE GENOMIC DNA]</scope>
    <source>
        <strain evidence="7 8">BDU8</strain>
    </source>
</reference>
<accession>A0A1B4FXY4</accession>
<protein>
    <recommendedName>
        <fullName evidence="2">isochorismatase</fullName>
        <ecNumber evidence="2">3.3.2.1</ecNumber>
    </recommendedName>
</protein>
<evidence type="ECO:0000313" key="8">
    <source>
        <dbReference type="Proteomes" id="UP000067711"/>
    </source>
</evidence>
<dbReference type="InterPro" id="IPR036380">
    <property type="entry name" value="Isochorismatase-like_sf"/>
</dbReference>
<evidence type="ECO:0000256" key="5">
    <source>
        <dbReference type="PIRSR" id="PIRSR001111-50"/>
    </source>
</evidence>
<dbReference type="GO" id="GO:0008908">
    <property type="term" value="F:isochorismatase activity"/>
    <property type="evidence" value="ECO:0007669"/>
    <property type="project" value="UniProtKB-EC"/>
</dbReference>
<dbReference type="RefSeq" id="WP_066490866.1">
    <property type="nucleotide sequence ID" value="NZ_CP013389.1"/>
</dbReference>
<dbReference type="InterPro" id="IPR016291">
    <property type="entry name" value="Isochorismatase"/>
</dbReference>
<dbReference type="PRINTS" id="PR01398">
    <property type="entry name" value="ISCHRISMTASE"/>
</dbReference>
<keyword evidence="5" id="KW-0596">Phosphopantetheine</keyword>
<dbReference type="InterPro" id="IPR050272">
    <property type="entry name" value="Isochorismatase-like_hydrls"/>
</dbReference>
<evidence type="ECO:0000259" key="6">
    <source>
        <dbReference type="PROSITE" id="PS50075"/>
    </source>
</evidence>
<keyword evidence="5" id="KW-0597">Phosphoprotein</keyword>
<dbReference type="InterPro" id="IPR009081">
    <property type="entry name" value="PP-bd_ACP"/>
</dbReference>
<dbReference type="PROSITE" id="PS50075">
    <property type="entry name" value="CARRIER"/>
    <property type="match status" value="1"/>
</dbReference>
<keyword evidence="3" id="KW-0378">Hydrolase</keyword>
<dbReference type="PANTHER" id="PTHR43540">
    <property type="entry name" value="PEROXYUREIDOACRYLATE/UREIDOACRYLATE AMIDOHYDROLASE-RELATED"/>
    <property type="match status" value="1"/>
</dbReference>
<comment type="pathway">
    <text evidence="1">Siderophore biosynthesis.</text>
</comment>
<dbReference type="Gene3D" id="1.10.1200.10">
    <property type="entry name" value="ACP-like"/>
    <property type="match status" value="1"/>
</dbReference>
<dbReference type="Pfam" id="PF00857">
    <property type="entry name" value="Isochorismatase"/>
    <property type="match status" value="1"/>
</dbReference>
<dbReference type="AlphaFoldDB" id="A0A1B4FXY4"/>
<name>A0A1B4FXY4_9BURK</name>
<evidence type="ECO:0000256" key="2">
    <source>
        <dbReference type="ARBA" id="ARBA00012100"/>
    </source>
</evidence>
<dbReference type="EC" id="3.3.2.1" evidence="2"/>
<comment type="catalytic activity">
    <reaction evidence="4">
        <text>isochorismate + H2O = (2S,3S)-2,3-dihydroxy-2,3-dihydrobenzoate + pyruvate</text>
        <dbReference type="Rhea" id="RHEA:11112"/>
        <dbReference type="ChEBI" id="CHEBI:15361"/>
        <dbReference type="ChEBI" id="CHEBI:15377"/>
        <dbReference type="ChEBI" id="CHEBI:29780"/>
        <dbReference type="ChEBI" id="CHEBI:58764"/>
        <dbReference type="EC" id="3.3.2.1"/>
    </reaction>
</comment>
<dbReference type="PANTHER" id="PTHR43540:SF3">
    <property type="entry name" value="ENTEROBACTIN SYNTHASE COMPONENT B"/>
    <property type="match status" value="1"/>
</dbReference>
<feature type="domain" description="Carrier" evidence="6">
    <location>
        <begin position="211"/>
        <end position="287"/>
    </location>
</feature>
<dbReference type="Proteomes" id="UP000067711">
    <property type="component" value="Chromosome 1"/>
</dbReference>
<evidence type="ECO:0000256" key="4">
    <source>
        <dbReference type="ARBA" id="ARBA00048590"/>
    </source>
</evidence>
<gene>
    <name evidence="7" type="ORF">WS71_13750</name>
</gene>
<dbReference type="InterPro" id="IPR036736">
    <property type="entry name" value="ACP-like_sf"/>
</dbReference>
<evidence type="ECO:0000256" key="3">
    <source>
        <dbReference type="ARBA" id="ARBA00022801"/>
    </source>
</evidence>
<dbReference type="Gene3D" id="3.40.50.850">
    <property type="entry name" value="Isochorismatase-like"/>
    <property type="match status" value="1"/>
</dbReference>
<dbReference type="InterPro" id="IPR000868">
    <property type="entry name" value="Isochorismatase-like_dom"/>
</dbReference>
<comment type="cofactor">
    <cofactor evidence="5">
        <name>pantetheine 4'-phosphate</name>
        <dbReference type="ChEBI" id="CHEBI:47942"/>
    </cofactor>
    <text evidence="5">Binds 1 phosphopantetheine covalently.</text>
</comment>
<evidence type="ECO:0000313" key="7">
    <source>
        <dbReference type="EMBL" id="AOJ08505.1"/>
    </source>
</evidence>